<dbReference type="EMBL" id="BMAU01021007">
    <property type="protein sequence ID" value="GFX86423.1"/>
    <property type="molecule type" value="Genomic_DNA"/>
</dbReference>
<proteinExistence type="predicted"/>
<protein>
    <submittedName>
        <fullName evidence="2">Uncharacterized protein</fullName>
    </submittedName>
</protein>
<keyword evidence="3" id="KW-1185">Reference proteome</keyword>
<comment type="caution">
    <text evidence="2">The sequence shown here is derived from an EMBL/GenBank/DDBJ whole genome shotgun (WGS) entry which is preliminary data.</text>
</comment>
<reference evidence="2" key="1">
    <citation type="submission" date="2020-08" db="EMBL/GenBank/DDBJ databases">
        <title>Multicomponent nature underlies the extraordinary mechanical properties of spider dragline silk.</title>
        <authorList>
            <person name="Kono N."/>
            <person name="Nakamura H."/>
            <person name="Mori M."/>
            <person name="Yoshida Y."/>
            <person name="Ohtoshi R."/>
            <person name="Malay A.D."/>
            <person name="Moran D.A.P."/>
            <person name="Tomita M."/>
            <person name="Numata K."/>
            <person name="Arakawa K."/>
        </authorList>
    </citation>
    <scope>NUCLEOTIDE SEQUENCE</scope>
</reference>
<dbReference type="AlphaFoldDB" id="A0A8X6R119"/>
<organism evidence="2 3">
    <name type="scientific">Trichonephila clavipes</name>
    <name type="common">Golden silk orbweaver</name>
    <name type="synonym">Nephila clavipes</name>
    <dbReference type="NCBI Taxonomy" id="2585209"/>
    <lineage>
        <taxon>Eukaryota</taxon>
        <taxon>Metazoa</taxon>
        <taxon>Ecdysozoa</taxon>
        <taxon>Arthropoda</taxon>
        <taxon>Chelicerata</taxon>
        <taxon>Arachnida</taxon>
        <taxon>Araneae</taxon>
        <taxon>Araneomorphae</taxon>
        <taxon>Entelegynae</taxon>
        <taxon>Araneoidea</taxon>
        <taxon>Nephilidae</taxon>
        <taxon>Trichonephila</taxon>
    </lineage>
</organism>
<evidence type="ECO:0000256" key="1">
    <source>
        <dbReference type="SAM" id="MobiDB-lite"/>
    </source>
</evidence>
<name>A0A8X6R119_TRICX</name>
<accession>A0A8X6R119</accession>
<gene>
    <name evidence="2" type="ORF">TNCV_2563121</name>
</gene>
<sequence>MFENTLFSSMWYGNNKWSSIPVMHHEGPFSVLRGFPHALEATNGAKTSVFHNNRLSSNTCEGHSESKKMITHHDQCQTPPQALQLPPSLASVKSPVL</sequence>
<dbReference type="Proteomes" id="UP000887159">
    <property type="component" value="Unassembled WGS sequence"/>
</dbReference>
<feature type="region of interest" description="Disordered" evidence="1">
    <location>
        <begin position="76"/>
        <end position="97"/>
    </location>
</feature>
<feature type="compositionally biased region" description="Low complexity" evidence="1">
    <location>
        <begin position="79"/>
        <end position="91"/>
    </location>
</feature>
<evidence type="ECO:0000313" key="2">
    <source>
        <dbReference type="EMBL" id="GFX86423.1"/>
    </source>
</evidence>
<evidence type="ECO:0000313" key="3">
    <source>
        <dbReference type="Proteomes" id="UP000887159"/>
    </source>
</evidence>